<proteinExistence type="predicted"/>
<feature type="region of interest" description="Disordered" evidence="1">
    <location>
        <begin position="142"/>
        <end position="326"/>
    </location>
</feature>
<dbReference type="AlphaFoldDB" id="A0A4U0XE59"/>
<protein>
    <submittedName>
        <fullName evidence="2">Uncharacterized protein</fullName>
    </submittedName>
</protein>
<feature type="region of interest" description="Disordered" evidence="1">
    <location>
        <begin position="1"/>
        <end position="101"/>
    </location>
</feature>
<feature type="compositionally biased region" description="Low complexity" evidence="1">
    <location>
        <begin position="451"/>
        <end position="462"/>
    </location>
</feature>
<feature type="compositionally biased region" description="Basic residues" evidence="1">
    <location>
        <begin position="562"/>
        <end position="573"/>
    </location>
</feature>
<comment type="caution">
    <text evidence="2">The sequence shown here is derived from an EMBL/GenBank/DDBJ whole genome shotgun (WGS) entry which is preliminary data.</text>
</comment>
<name>A0A4U0XE59_9PEZI</name>
<feature type="compositionally biased region" description="Basic residues" evidence="1">
    <location>
        <begin position="423"/>
        <end position="432"/>
    </location>
</feature>
<evidence type="ECO:0000256" key="1">
    <source>
        <dbReference type="SAM" id="MobiDB-lite"/>
    </source>
</evidence>
<feature type="compositionally biased region" description="Low complexity" evidence="1">
    <location>
        <begin position="70"/>
        <end position="92"/>
    </location>
</feature>
<feature type="compositionally biased region" description="Polar residues" evidence="1">
    <location>
        <begin position="463"/>
        <end position="483"/>
    </location>
</feature>
<reference evidence="2 3" key="1">
    <citation type="submission" date="2017-03" db="EMBL/GenBank/DDBJ databases">
        <title>Genomes of endolithic fungi from Antarctica.</title>
        <authorList>
            <person name="Coleine C."/>
            <person name="Masonjones S."/>
            <person name="Stajich J.E."/>
        </authorList>
    </citation>
    <scope>NUCLEOTIDE SEQUENCE [LARGE SCALE GENOMIC DNA]</scope>
    <source>
        <strain evidence="2 3">CCFEE 5187</strain>
    </source>
</reference>
<feature type="region of interest" description="Disordered" evidence="1">
    <location>
        <begin position="358"/>
        <end position="573"/>
    </location>
</feature>
<dbReference type="EMBL" id="NAJN01000405">
    <property type="protein sequence ID" value="TKA73828.1"/>
    <property type="molecule type" value="Genomic_DNA"/>
</dbReference>
<feature type="compositionally biased region" description="Basic and acidic residues" evidence="1">
    <location>
        <begin position="362"/>
        <end position="376"/>
    </location>
</feature>
<feature type="compositionally biased region" description="Low complexity" evidence="1">
    <location>
        <begin position="249"/>
        <end position="259"/>
    </location>
</feature>
<feature type="compositionally biased region" description="Polar residues" evidence="1">
    <location>
        <begin position="438"/>
        <end position="450"/>
    </location>
</feature>
<organism evidence="2 3">
    <name type="scientific">Cryomyces minteri</name>
    <dbReference type="NCBI Taxonomy" id="331657"/>
    <lineage>
        <taxon>Eukaryota</taxon>
        <taxon>Fungi</taxon>
        <taxon>Dikarya</taxon>
        <taxon>Ascomycota</taxon>
        <taxon>Pezizomycotina</taxon>
        <taxon>Dothideomycetes</taxon>
        <taxon>Dothideomycetes incertae sedis</taxon>
        <taxon>Cryomyces</taxon>
    </lineage>
</organism>
<feature type="compositionally biased region" description="Polar residues" evidence="1">
    <location>
        <begin position="284"/>
        <end position="298"/>
    </location>
</feature>
<feature type="compositionally biased region" description="Polar residues" evidence="1">
    <location>
        <begin position="499"/>
        <end position="509"/>
    </location>
</feature>
<evidence type="ECO:0000313" key="3">
    <source>
        <dbReference type="Proteomes" id="UP000308768"/>
    </source>
</evidence>
<feature type="compositionally biased region" description="Basic and acidic residues" evidence="1">
    <location>
        <begin position="44"/>
        <end position="58"/>
    </location>
</feature>
<accession>A0A4U0XE59</accession>
<sequence length="573" mass="61712">MPVTNPHPPGFNNPPRRIPKIAVRNRFVDDTDEDAPRSFSNDGTADRDRSNNSIRDAEQPPLMPTRTPERPSSSARDSFSRSSSTSHASPETPARDYKKKKNSSLFGFLTLKEPSQLALEDFAEQQRKIAAAKGGRVTAVGLPGVSTQKLPSTVPKVNTKWDGLPNSAREREKERERERERELRSTKRDSSATFSSQHKGSSGSSFHGSIRSQLSQGAPNSLASMSVYPIDETKPRPYTASQKSRHSAKGSQSSASVSSNLPPGRVRPNPDDHPALRSPGLAKTATSLSDRSGTSYFFSSDADEAPSSLSEHDTSSSAAVTPLELSPLTPVDASFLTLDSKRLPLHDFATSRAYELDEADDEATRCSSRTDPEDIVIRSSGPDVLDPPATAEKAPRSTQMGFLAGEAQELRLSDEESDSTKSTIKHASRRPAIHVSPGSDTSAASIVTPTSSNGSSHPASASMLSTSTRPSTAQSTTSFSPVRNTVHIGADSGFDTASIAESQAPSEMSAQWYRSPRERLGLGGRINRKDALPWESASAADSSSSRRDWNSTPAPGAADKKTKQHRRSLFGKR</sequence>
<gene>
    <name evidence="2" type="ORF">B0A49_05508</name>
</gene>
<dbReference type="Proteomes" id="UP000308768">
    <property type="component" value="Unassembled WGS sequence"/>
</dbReference>
<keyword evidence="3" id="KW-1185">Reference proteome</keyword>
<feature type="compositionally biased region" description="Basic and acidic residues" evidence="1">
    <location>
        <begin position="168"/>
        <end position="190"/>
    </location>
</feature>
<feature type="compositionally biased region" description="Polar residues" evidence="1">
    <location>
        <begin position="214"/>
        <end position="224"/>
    </location>
</feature>
<feature type="compositionally biased region" description="Low complexity" evidence="1">
    <location>
        <begin position="194"/>
        <end position="213"/>
    </location>
</feature>
<evidence type="ECO:0000313" key="2">
    <source>
        <dbReference type="EMBL" id="TKA73828.1"/>
    </source>
</evidence>
<dbReference type="OrthoDB" id="4117770at2759"/>
<feature type="compositionally biased region" description="Pro residues" evidence="1">
    <location>
        <begin position="1"/>
        <end position="12"/>
    </location>
</feature>